<dbReference type="OrthoDB" id="953290at2"/>
<evidence type="ECO:0008006" key="4">
    <source>
        <dbReference type="Google" id="ProtNLM"/>
    </source>
</evidence>
<dbReference type="PROSITE" id="PS51257">
    <property type="entry name" value="PROKAR_LIPOPROTEIN"/>
    <property type="match status" value="1"/>
</dbReference>
<reference evidence="2 3" key="1">
    <citation type="submission" date="2019-07" db="EMBL/GenBank/DDBJ databases">
        <title>Rufibacter sp. nov., isolated from lake sediment.</title>
        <authorList>
            <person name="Qu J.-H."/>
        </authorList>
    </citation>
    <scope>NUCLEOTIDE SEQUENCE [LARGE SCALE GENOMIC DNA]</scope>
    <source>
        <strain evidence="2 3">NBS58-1</strain>
    </source>
</reference>
<comment type="caution">
    <text evidence="2">The sequence shown here is derived from an EMBL/GenBank/DDBJ whole genome shotgun (WGS) entry which is preliminary data.</text>
</comment>
<dbReference type="RefSeq" id="WP_149089905.1">
    <property type="nucleotide sequence ID" value="NZ_VKKY01000001.1"/>
</dbReference>
<dbReference type="Proteomes" id="UP000324133">
    <property type="component" value="Unassembled WGS sequence"/>
</dbReference>
<name>A0A5B6TLF8_9BACT</name>
<sequence>MRYTLLLFCVLAPLIFLSCSDDELGETGLLLTRVQIYNVSQSKVSDFEMAYSKEGLLVHSNPEDVHHEYDREGRLTKVLSNRKEELLAYDASGRLASSITREEFFPDDTHQYTFTYDATGILTRVLIRRGESHPVYQLVVLSYDGLGNVTKEDWYASDASGNPLRHSAVLEAAFDSNPNPMRGVGGFGHHFYYSTTTFTFFFTRFVPFLSPNNPIWVKSTQFKGPSFDGSEHEVKIHYKYNGRGYPSEVMVNGYLQELEYKGFSLR</sequence>
<keyword evidence="3" id="KW-1185">Reference proteome</keyword>
<evidence type="ECO:0000313" key="2">
    <source>
        <dbReference type="EMBL" id="KAA3440269.1"/>
    </source>
</evidence>
<keyword evidence="1" id="KW-0732">Signal</keyword>
<feature type="chain" id="PRO_5022994153" description="DUF4595 domain-containing protein" evidence="1">
    <location>
        <begin position="21"/>
        <end position="266"/>
    </location>
</feature>
<organism evidence="2 3">
    <name type="scientific">Rufibacter hautae</name>
    <dbReference type="NCBI Taxonomy" id="2595005"/>
    <lineage>
        <taxon>Bacteria</taxon>
        <taxon>Pseudomonadati</taxon>
        <taxon>Bacteroidota</taxon>
        <taxon>Cytophagia</taxon>
        <taxon>Cytophagales</taxon>
        <taxon>Hymenobacteraceae</taxon>
        <taxon>Rufibacter</taxon>
    </lineage>
</organism>
<feature type="signal peptide" evidence="1">
    <location>
        <begin position="1"/>
        <end position="20"/>
    </location>
</feature>
<dbReference type="Gene3D" id="2.180.10.10">
    <property type="entry name" value="RHS repeat-associated core"/>
    <property type="match status" value="1"/>
</dbReference>
<gene>
    <name evidence="2" type="ORF">FOA19_06330</name>
</gene>
<protein>
    <recommendedName>
        <fullName evidence="4">DUF4595 domain-containing protein</fullName>
    </recommendedName>
</protein>
<dbReference type="EMBL" id="VKKY01000001">
    <property type="protein sequence ID" value="KAA3440269.1"/>
    <property type="molecule type" value="Genomic_DNA"/>
</dbReference>
<evidence type="ECO:0000313" key="3">
    <source>
        <dbReference type="Proteomes" id="UP000324133"/>
    </source>
</evidence>
<accession>A0A5B6TLF8</accession>
<dbReference type="AlphaFoldDB" id="A0A5B6TLF8"/>
<proteinExistence type="predicted"/>
<evidence type="ECO:0000256" key="1">
    <source>
        <dbReference type="SAM" id="SignalP"/>
    </source>
</evidence>